<protein>
    <recommendedName>
        <fullName evidence="2">CAP-Gly domain-containing protein</fullName>
    </recommendedName>
</protein>
<dbReference type="PROSITE" id="PS50245">
    <property type="entry name" value="CAP_GLY_2"/>
    <property type="match status" value="1"/>
</dbReference>
<accession>A0A099NX35</accession>
<dbReference type="HOGENOM" id="CLU_389815_0_0_1"/>
<evidence type="ECO:0000256" key="1">
    <source>
        <dbReference type="SAM" id="Coils"/>
    </source>
</evidence>
<keyword evidence="1" id="KW-0175">Coiled coil</keyword>
<feature type="coiled-coil region" evidence="1">
    <location>
        <begin position="541"/>
        <end position="613"/>
    </location>
</feature>
<dbReference type="Proteomes" id="UP000029867">
    <property type="component" value="Unassembled WGS sequence"/>
</dbReference>
<feature type="coiled-coil region" evidence="1">
    <location>
        <begin position="253"/>
        <end position="290"/>
    </location>
</feature>
<reference evidence="4" key="1">
    <citation type="journal article" date="2014" name="Microb. Cell Fact.">
        <title>Exploiting Issatchenkia orientalis SD108 for succinic acid production.</title>
        <authorList>
            <person name="Xiao H."/>
            <person name="Shao Z."/>
            <person name="Jiang Y."/>
            <person name="Dole S."/>
            <person name="Zhao H."/>
        </authorList>
    </citation>
    <scope>NUCLEOTIDE SEQUENCE [LARGE SCALE GENOMIC DNA]</scope>
    <source>
        <strain evidence="4">SD108</strain>
    </source>
</reference>
<dbReference type="SMART" id="SM01052">
    <property type="entry name" value="CAP_GLY"/>
    <property type="match status" value="1"/>
</dbReference>
<feature type="domain" description="CAP-Gly" evidence="2">
    <location>
        <begin position="29"/>
        <end position="95"/>
    </location>
</feature>
<gene>
    <name evidence="3" type="ORF">JL09_g4306</name>
</gene>
<name>A0A099NX35_PICKU</name>
<proteinExistence type="predicted"/>
<evidence type="ECO:0000313" key="3">
    <source>
        <dbReference type="EMBL" id="KGK36549.1"/>
    </source>
</evidence>
<dbReference type="Pfam" id="PF01302">
    <property type="entry name" value="CAP_GLY"/>
    <property type="match status" value="1"/>
</dbReference>
<dbReference type="Gene3D" id="2.30.30.190">
    <property type="entry name" value="CAP Gly-rich-like domain"/>
    <property type="match status" value="1"/>
</dbReference>
<dbReference type="VEuPathDB" id="FungiDB:C5L36_0B02910"/>
<dbReference type="EMBL" id="JQFK01000064">
    <property type="protein sequence ID" value="KGK36549.1"/>
    <property type="molecule type" value="Genomic_DNA"/>
</dbReference>
<evidence type="ECO:0000259" key="2">
    <source>
        <dbReference type="PROSITE" id="PS50245"/>
    </source>
</evidence>
<dbReference type="InterPro" id="IPR000938">
    <property type="entry name" value="CAP-Gly_domain"/>
</dbReference>
<dbReference type="SUPFAM" id="SSF74924">
    <property type="entry name" value="Cap-Gly domain"/>
    <property type="match status" value="1"/>
</dbReference>
<dbReference type="InterPro" id="IPR036859">
    <property type="entry name" value="CAP-Gly_dom_sf"/>
</dbReference>
<evidence type="ECO:0000313" key="4">
    <source>
        <dbReference type="Proteomes" id="UP000029867"/>
    </source>
</evidence>
<comment type="caution">
    <text evidence="3">The sequence shown here is derived from an EMBL/GenBank/DDBJ whole genome shotgun (WGS) entry which is preliminary data.</text>
</comment>
<organism evidence="3 4">
    <name type="scientific">Pichia kudriavzevii</name>
    <name type="common">Yeast</name>
    <name type="synonym">Issatchenkia orientalis</name>
    <dbReference type="NCBI Taxonomy" id="4909"/>
    <lineage>
        <taxon>Eukaryota</taxon>
        <taxon>Fungi</taxon>
        <taxon>Dikarya</taxon>
        <taxon>Ascomycota</taxon>
        <taxon>Saccharomycotina</taxon>
        <taxon>Pichiomycetes</taxon>
        <taxon>Pichiales</taxon>
        <taxon>Pichiaceae</taxon>
        <taxon>Pichia</taxon>
    </lineage>
</organism>
<dbReference type="AlphaFoldDB" id="A0A099NX35"/>
<sequence>MENKIHLDSWVSLSLSPSISLVGTVKYLGETKFASGFWAGVLLVPEYRKFAKNNGSVQGVVYFTNEESPSNNLAVNDGGEGDAGHNNHLFGLFVRPDRLSPLQLHDILENKSLSMKTKEDLVSTSINNLYNQLLDTQSNLEVLHVEYEHIFSNYNVLTERLNHLEIHENALESLKHDQDLTSDKLEMRQLELKLIDANKRFTEKEVFYLKTIDSLKKDLSSLQLKISRNGLNESLISDLNKSERIIENLTFQNNDLIDNVSHLKTKAEELEEVVNQNKDLIRCYEQTEIELNQLVLDLNKKLEFKDQLILQLNSQLDDSAHLISKLSSKYTSGKNSLCNSLYSSLLLSTEQIVQELVLTNPEYGDLLEFYCVLIQVKNFVKILSSHTNSTQWLKLFAQLDLMLATIPHDKMKYALKYENQLKKIQNLVLDFLETEDKDEEFLLSYSINFSLDINEYLTTEHFEAKLINRELLIYYYSTETSDIDTLNRLKELRPFFGLDVDVEEFTNSPHLIDPVKLDDPIVWEIASTDGPNKVMFDNSQVEKLKLKINLLQSKLSDDRELQKIILKLEKSISEKEKHEAQLRLKFSDMVSIKDALQSKVEELTNRLMKFGLEDSSLSSIDEFHVLNNLKLIKTIENQRKLIEKVSNPSPFKAQLPQISIPQPHKVTNPSDCLERINKLFELTLAPLSPSPDSISHQHEKLLEYLYLH</sequence>